<accession>A0A0N4YVL3</accession>
<evidence type="ECO:0000313" key="3">
    <source>
        <dbReference type="Proteomes" id="UP000271162"/>
    </source>
</evidence>
<feature type="compositionally biased region" description="Basic and acidic residues" evidence="1">
    <location>
        <begin position="176"/>
        <end position="195"/>
    </location>
</feature>
<keyword evidence="3" id="KW-1185">Reference proteome</keyword>
<dbReference type="WBParaSite" id="NBR_0002128501-mRNA-1">
    <property type="protein sequence ID" value="NBR_0002128501-mRNA-1"/>
    <property type="gene ID" value="NBR_0002128501"/>
</dbReference>
<feature type="region of interest" description="Disordered" evidence="1">
    <location>
        <begin position="126"/>
        <end position="152"/>
    </location>
</feature>
<feature type="region of interest" description="Disordered" evidence="1">
    <location>
        <begin position="176"/>
        <end position="196"/>
    </location>
</feature>
<reference evidence="2 3" key="2">
    <citation type="submission" date="2018-11" db="EMBL/GenBank/DDBJ databases">
        <authorList>
            <consortium name="Pathogen Informatics"/>
        </authorList>
    </citation>
    <scope>NUCLEOTIDE SEQUENCE [LARGE SCALE GENOMIC DNA]</scope>
</reference>
<name>A0A0N4YVL3_NIPBR</name>
<organism evidence="4">
    <name type="scientific">Nippostrongylus brasiliensis</name>
    <name type="common">Rat hookworm</name>
    <dbReference type="NCBI Taxonomy" id="27835"/>
    <lineage>
        <taxon>Eukaryota</taxon>
        <taxon>Metazoa</taxon>
        <taxon>Ecdysozoa</taxon>
        <taxon>Nematoda</taxon>
        <taxon>Chromadorea</taxon>
        <taxon>Rhabditida</taxon>
        <taxon>Rhabditina</taxon>
        <taxon>Rhabditomorpha</taxon>
        <taxon>Strongyloidea</taxon>
        <taxon>Heligmosomidae</taxon>
        <taxon>Nippostrongylus</taxon>
    </lineage>
</organism>
<proteinExistence type="predicted"/>
<protein>
    <submittedName>
        <fullName evidence="4">Peroxisomal biogenesis factor 19</fullName>
    </submittedName>
</protein>
<feature type="region of interest" description="Disordered" evidence="1">
    <location>
        <begin position="62"/>
        <end position="93"/>
    </location>
</feature>
<feature type="compositionally biased region" description="Polar residues" evidence="1">
    <location>
        <begin position="13"/>
        <end position="22"/>
    </location>
</feature>
<dbReference type="AlphaFoldDB" id="A0A0N4YVL3"/>
<sequence length="218" mass="22813">MNMAKDVGKAMSDQKQMPSTPHGTPAVDAHQQTSPQLKPEDIARITAGLGFLVETVRDKAFKTDAEEKPAVKADANSEKVAQPTPSAEASADSKVELLQNEDLIAGGDFFSGLMNVAKDVGKAISEQNSQAPGNNGSTANAPTQNSQQLSQDDIAKITAGLGSLVGTLGGKATEYFKKPSAEDEPKSSEKGKEAVVDDVEEEIGKVVLPGYTSAVKKD</sequence>
<feature type="region of interest" description="Disordered" evidence="1">
    <location>
        <begin position="1"/>
        <end position="38"/>
    </location>
</feature>
<evidence type="ECO:0000256" key="1">
    <source>
        <dbReference type="SAM" id="MobiDB-lite"/>
    </source>
</evidence>
<evidence type="ECO:0000313" key="2">
    <source>
        <dbReference type="EMBL" id="VDL85032.1"/>
    </source>
</evidence>
<feature type="compositionally biased region" description="Basic and acidic residues" evidence="1">
    <location>
        <begin position="62"/>
        <end position="77"/>
    </location>
</feature>
<evidence type="ECO:0000313" key="4">
    <source>
        <dbReference type="WBParaSite" id="NBR_0002128501-mRNA-1"/>
    </source>
</evidence>
<feature type="compositionally biased region" description="Polar residues" evidence="1">
    <location>
        <begin position="126"/>
        <end position="151"/>
    </location>
</feature>
<dbReference type="EMBL" id="UYSL01026136">
    <property type="protein sequence ID" value="VDL85032.1"/>
    <property type="molecule type" value="Genomic_DNA"/>
</dbReference>
<gene>
    <name evidence="2" type="ORF">NBR_LOCUS21286</name>
</gene>
<reference evidence="4" key="1">
    <citation type="submission" date="2017-02" db="UniProtKB">
        <authorList>
            <consortium name="WormBaseParasite"/>
        </authorList>
    </citation>
    <scope>IDENTIFICATION</scope>
</reference>
<dbReference type="Proteomes" id="UP000271162">
    <property type="component" value="Unassembled WGS sequence"/>
</dbReference>